<accession>R4YY35</accession>
<sequence>MPDPQEQDCTTIRKRPETPSGSSNAGPDLEALARYSANRSGLVIRPGWHRIAGWLGIGLGLIIMTLNDAMRLGDDLRLLPYGHTEVYLLLGIAVAGASTWFLGMFDRQTGYR</sequence>
<dbReference type="AlphaFoldDB" id="R4YY35"/>
<feature type="transmembrane region" description="Helical" evidence="2">
    <location>
        <begin position="48"/>
        <end position="66"/>
    </location>
</feature>
<dbReference type="EMBL" id="CANL01000015">
    <property type="protein sequence ID" value="CCM63449.1"/>
    <property type="molecule type" value="Genomic_DNA"/>
</dbReference>
<keyword evidence="4" id="KW-1185">Reference proteome</keyword>
<organism evidence="3 4">
    <name type="scientific">Candidatus Neomicrothrix parvicella RN1</name>
    <dbReference type="NCBI Taxonomy" id="1229780"/>
    <lineage>
        <taxon>Bacteria</taxon>
        <taxon>Bacillati</taxon>
        <taxon>Actinomycetota</taxon>
        <taxon>Acidimicrobiia</taxon>
        <taxon>Acidimicrobiales</taxon>
        <taxon>Microthrixaceae</taxon>
        <taxon>Candidatus Neomicrothrix</taxon>
    </lineage>
</organism>
<evidence type="ECO:0000313" key="4">
    <source>
        <dbReference type="Proteomes" id="UP000018291"/>
    </source>
</evidence>
<keyword evidence="2" id="KW-0472">Membrane</keyword>
<dbReference type="Proteomes" id="UP000018291">
    <property type="component" value="Unassembled WGS sequence"/>
</dbReference>
<comment type="caution">
    <text evidence="3">The sequence shown here is derived from an EMBL/GenBank/DDBJ whole genome shotgun (WGS) entry which is preliminary data.</text>
</comment>
<reference evidence="3 4" key="1">
    <citation type="journal article" date="2013" name="ISME J.">
        <title>Metabolic model for the filamentous 'Candidatus Microthrix parvicella' based on genomic and metagenomic analyses.</title>
        <authorList>
            <person name="Jon McIlroy S."/>
            <person name="Kristiansen R."/>
            <person name="Albertsen M."/>
            <person name="Michael Karst S."/>
            <person name="Rossetti S."/>
            <person name="Lund Nielsen J."/>
            <person name="Tandoi V."/>
            <person name="James Seviour R."/>
            <person name="Nielsen P.H."/>
        </authorList>
    </citation>
    <scope>NUCLEOTIDE SEQUENCE [LARGE SCALE GENOMIC DNA]</scope>
    <source>
        <strain evidence="3 4">RN1</strain>
    </source>
</reference>
<protein>
    <submittedName>
        <fullName evidence="3">Uncharacterized protein</fullName>
    </submittedName>
</protein>
<dbReference type="HOGENOM" id="CLU_2141327_0_0_11"/>
<feature type="transmembrane region" description="Helical" evidence="2">
    <location>
        <begin position="86"/>
        <end position="105"/>
    </location>
</feature>
<keyword evidence="2" id="KW-1133">Transmembrane helix</keyword>
<dbReference type="STRING" id="1229780.BN381_220023"/>
<feature type="region of interest" description="Disordered" evidence="1">
    <location>
        <begin position="1"/>
        <end position="28"/>
    </location>
</feature>
<name>R4YY35_9ACTN</name>
<evidence type="ECO:0000256" key="2">
    <source>
        <dbReference type="SAM" id="Phobius"/>
    </source>
</evidence>
<evidence type="ECO:0000313" key="3">
    <source>
        <dbReference type="EMBL" id="CCM63449.1"/>
    </source>
</evidence>
<keyword evidence="2" id="KW-0812">Transmembrane</keyword>
<proteinExistence type="predicted"/>
<gene>
    <name evidence="3" type="ORF">BN381_220023</name>
</gene>
<evidence type="ECO:0000256" key="1">
    <source>
        <dbReference type="SAM" id="MobiDB-lite"/>
    </source>
</evidence>